<evidence type="ECO:0000313" key="6">
    <source>
        <dbReference type="Proteomes" id="UP000264353"/>
    </source>
</evidence>
<evidence type="ECO:0000256" key="3">
    <source>
        <dbReference type="SAM" id="MobiDB-lite"/>
    </source>
</evidence>
<feature type="compositionally biased region" description="Polar residues" evidence="3">
    <location>
        <begin position="103"/>
        <end position="121"/>
    </location>
</feature>
<dbReference type="EMBL" id="CM010636">
    <property type="protein sequence ID" value="RID45767.1"/>
    <property type="molecule type" value="Genomic_DNA"/>
</dbReference>
<feature type="non-terminal residue" evidence="5">
    <location>
        <position position="518"/>
    </location>
</feature>
<feature type="compositionally biased region" description="Basic and acidic residues" evidence="3">
    <location>
        <begin position="241"/>
        <end position="306"/>
    </location>
</feature>
<protein>
    <recommendedName>
        <fullName evidence="4">Ubiquitin-like protease family profile domain-containing protein</fullName>
    </recommendedName>
</protein>
<evidence type="ECO:0000313" key="5">
    <source>
        <dbReference type="EMBL" id="RID45767.1"/>
    </source>
</evidence>
<organism evidence="5 6">
    <name type="scientific">Brassica campestris</name>
    <name type="common">Field mustard</name>
    <dbReference type="NCBI Taxonomy" id="3711"/>
    <lineage>
        <taxon>Eukaryota</taxon>
        <taxon>Viridiplantae</taxon>
        <taxon>Streptophyta</taxon>
        <taxon>Embryophyta</taxon>
        <taxon>Tracheophyta</taxon>
        <taxon>Spermatophyta</taxon>
        <taxon>Magnoliopsida</taxon>
        <taxon>eudicotyledons</taxon>
        <taxon>Gunneridae</taxon>
        <taxon>Pentapetalae</taxon>
        <taxon>rosids</taxon>
        <taxon>malvids</taxon>
        <taxon>Brassicales</taxon>
        <taxon>Brassicaceae</taxon>
        <taxon>Brassiceae</taxon>
        <taxon>Brassica</taxon>
    </lineage>
</organism>
<dbReference type="AlphaFoldDB" id="A0A397XXS8"/>
<sequence>KKGKKQKEVKINEGVTAVVEEKESAKEKGRSEAVLLNIVAHLEELDRKFDSRLTEYDTKFGDFSQGLLDTIGDTVKTTVEERLGVLGVSNSSQPEGQHVMVSEDNQQPESNSGQPDGQNVMVSEDNRQPDSNSGQPASKTPIDKQSEDSQPQNTPDKGQSEKSLADDIAKADAKGMGAKLSSKVVRDKAVGVKKNLDSAFGNADATNADLVSDSPGKEPPFGRGCRGLGKRNNLAADLERNEAELKKKQKQEEAELKRKKQQEEAELKKKQKKEEAELKKKKKQEEADLKKKKKQEEADSKKDIPASKRTRSGTIRIPIPTKQIKNTKYSDELWPESDMEEDERKKCGRIKEYRLKAVQLSPDGSQMSAEFGPSVPFPHIGDNVTTCMRKGFEPSLAIYDPLGPVDPVKRDNLLQHLKPHEILITPRHWPIKEYGWLHIASYIRVLIQRSKQDPSPFWSKHVAFIDSWFLESWVHDYKQFEVKPEMVKFKGSGYEKLANSLIPKDIQTKLRWFTDVDH</sequence>
<proteinExistence type="predicted"/>
<feature type="non-terminal residue" evidence="5">
    <location>
        <position position="1"/>
    </location>
</feature>
<dbReference type="GO" id="GO:0008234">
    <property type="term" value="F:cysteine-type peptidase activity"/>
    <property type="evidence" value="ECO:0007669"/>
    <property type="project" value="InterPro"/>
</dbReference>
<evidence type="ECO:0000259" key="4">
    <source>
        <dbReference type="Pfam" id="PF02902"/>
    </source>
</evidence>
<keyword evidence="1" id="KW-0645">Protease</keyword>
<name>A0A397XXS8_BRACM</name>
<dbReference type="Pfam" id="PF02902">
    <property type="entry name" value="Peptidase_C48"/>
    <property type="match status" value="1"/>
</dbReference>
<feature type="domain" description="Ubiquitin-like protease family profile" evidence="4">
    <location>
        <begin position="438"/>
        <end position="518"/>
    </location>
</feature>
<feature type="region of interest" description="Disordered" evidence="3">
    <location>
        <begin position="86"/>
        <end position="182"/>
    </location>
</feature>
<evidence type="ECO:0000256" key="1">
    <source>
        <dbReference type="ARBA" id="ARBA00022670"/>
    </source>
</evidence>
<dbReference type="Proteomes" id="UP000264353">
    <property type="component" value="Chromosome A9"/>
</dbReference>
<feature type="compositionally biased region" description="Polar residues" evidence="3">
    <location>
        <begin position="148"/>
        <end position="157"/>
    </location>
</feature>
<gene>
    <name evidence="5" type="ORF">BRARA_I02469</name>
</gene>
<dbReference type="InterPro" id="IPR003653">
    <property type="entry name" value="Peptidase_C48_C"/>
</dbReference>
<feature type="region of interest" description="Disordered" evidence="3">
    <location>
        <begin position="195"/>
        <end position="229"/>
    </location>
</feature>
<accession>A0A397XXS8</accession>
<feature type="compositionally biased region" description="Polar residues" evidence="3">
    <location>
        <begin position="129"/>
        <end position="138"/>
    </location>
</feature>
<reference evidence="5 6" key="1">
    <citation type="submission" date="2018-06" db="EMBL/GenBank/DDBJ databases">
        <title>WGS assembly of Brassica rapa FPsc.</title>
        <authorList>
            <person name="Bowman J."/>
            <person name="Kohchi T."/>
            <person name="Yamato K."/>
            <person name="Jenkins J."/>
            <person name="Shu S."/>
            <person name="Ishizaki K."/>
            <person name="Yamaoka S."/>
            <person name="Nishihama R."/>
            <person name="Nakamura Y."/>
            <person name="Berger F."/>
            <person name="Adam C."/>
            <person name="Aki S."/>
            <person name="Althoff F."/>
            <person name="Araki T."/>
            <person name="Arteaga-Vazquez M."/>
            <person name="Balasubrmanian S."/>
            <person name="Bauer D."/>
            <person name="Boehm C."/>
            <person name="Briginshaw L."/>
            <person name="Caballero-Perez J."/>
            <person name="Catarino B."/>
            <person name="Chen F."/>
            <person name="Chiyoda S."/>
            <person name="Chovatia M."/>
            <person name="Davies K."/>
            <person name="Delmans M."/>
            <person name="Demura T."/>
            <person name="Dierschke T."/>
            <person name="Dolan L."/>
            <person name="Dorantes-Acosta A."/>
            <person name="Eklund D."/>
            <person name="Florent S."/>
            <person name="Flores-Sandoval E."/>
            <person name="Fujiyama A."/>
            <person name="Fukuzawa H."/>
            <person name="Galik B."/>
            <person name="Grimanelli D."/>
            <person name="Grimwood J."/>
            <person name="Grossniklaus U."/>
            <person name="Hamada T."/>
            <person name="Haseloff J."/>
            <person name="Hetherington A."/>
            <person name="Higo A."/>
            <person name="Hirakawa Y."/>
            <person name="Hundley H."/>
            <person name="Ikeda Y."/>
            <person name="Inoue K."/>
            <person name="Inoue S."/>
            <person name="Ishida S."/>
            <person name="Jia Q."/>
            <person name="Kakita M."/>
            <person name="Kanazawa T."/>
            <person name="Kawai Y."/>
            <person name="Kawashima T."/>
            <person name="Kennedy M."/>
            <person name="Kinose K."/>
            <person name="Kinoshita T."/>
            <person name="Kohara Y."/>
            <person name="Koide E."/>
            <person name="Komatsu K."/>
            <person name="Kopischke S."/>
            <person name="Kubo M."/>
            <person name="Kyozuka J."/>
            <person name="Lagercrantz U."/>
            <person name="Lin S."/>
            <person name="Lindquist E."/>
            <person name="Lipzen A."/>
            <person name="Lu C."/>
            <person name="Luna E."/>
            <person name="Martienssen R."/>
            <person name="Minamino N."/>
            <person name="Mizutani M."/>
            <person name="Mizutani M."/>
            <person name="Mochizuki N."/>
            <person name="Monte I."/>
            <person name="Mosher R."/>
            <person name="Nagasaki H."/>
            <person name="Nakagami H."/>
            <person name="Naramoto S."/>
            <person name="Nishitani K."/>
            <person name="Ohtani M."/>
            <person name="Okamoto T."/>
            <person name="Okumura M."/>
            <person name="Phillips J."/>
            <person name="Pollak B."/>
            <person name="Reinders A."/>
            <person name="Roevekamp M."/>
            <person name="Sano R."/>
            <person name="Sawa S."/>
            <person name="Schmid M."/>
            <person name="Shirakawa M."/>
            <person name="Solano R."/>
            <person name="Spunde A."/>
            <person name="Suetsugu N."/>
            <person name="Sugano S."/>
            <person name="Sugiyama A."/>
            <person name="Sun R."/>
            <person name="Suzuki Y."/>
            <person name="Takenaka M."/>
            <person name="Takezawa D."/>
            <person name="Tomogane H."/>
            <person name="Tsuzuki M."/>
            <person name="Ueda T."/>
            <person name="Umeda M."/>
            <person name="Ward J."/>
            <person name="Watanabe Y."/>
            <person name="Yazaki K."/>
            <person name="Yokoyama R."/>
            <person name="Yoshitake Y."/>
            <person name="Yotsui I."/>
            <person name="Zachgo S."/>
            <person name="Schmutz J."/>
        </authorList>
    </citation>
    <scope>NUCLEOTIDE SEQUENCE [LARGE SCALE GENOMIC DNA]</scope>
    <source>
        <strain evidence="6">cv. B-3</strain>
    </source>
</reference>
<feature type="region of interest" description="Disordered" evidence="3">
    <location>
        <begin position="241"/>
        <end position="317"/>
    </location>
</feature>
<dbReference type="GO" id="GO:0006508">
    <property type="term" value="P:proteolysis"/>
    <property type="evidence" value="ECO:0007669"/>
    <property type="project" value="UniProtKB-KW"/>
</dbReference>
<keyword evidence="2" id="KW-0378">Hydrolase</keyword>
<evidence type="ECO:0000256" key="2">
    <source>
        <dbReference type="ARBA" id="ARBA00022801"/>
    </source>
</evidence>
<feature type="compositionally biased region" description="Basic and acidic residues" evidence="3">
    <location>
        <begin position="158"/>
        <end position="173"/>
    </location>
</feature>